<keyword evidence="8" id="KW-1185">Reference proteome</keyword>
<dbReference type="InParanoid" id="A0A1V8SKZ6"/>
<dbReference type="PANTHER" id="PTHR24409">
    <property type="entry name" value="ZINC FINGER PROTEIN 142"/>
    <property type="match status" value="1"/>
</dbReference>
<dbReference type="OrthoDB" id="6077919at2759"/>
<keyword evidence="2" id="KW-0677">Repeat</keyword>
<sequence>MDEEGHWRVHYCQACDRGFQNENNLRMHMNSRFHRGNSITCPKCNASFTAASGLMHHFETGSCPYARYLNRETMHELVRDRDTAGVITNKQIGWHTNDNESYVASSASWNGHAYECYLCHRDFKTLRSLNQHLDSPTHKQKIYHCCGRTCGKQFTTLAALFGHLESESCGATRFESVQQNVANVLSGRALTFR</sequence>
<dbReference type="AlphaFoldDB" id="A0A1V8SKZ6"/>
<keyword evidence="1" id="KW-0479">Metal-binding</keyword>
<dbReference type="SUPFAM" id="SSF57667">
    <property type="entry name" value="beta-beta-alpha zinc fingers"/>
    <property type="match status" value="1"/>
</dbReference>
<feature type="domain" description="C2H2-type" evidence="6">
    <location>
        <begin position="114"/>
        <end position="138"/>
    </location>
</feature>
<dbReference type="InterPro" id="IPR036236">
    <property type="entry name" value="Znf_C2H2_sf"/>
</dbReference>
<dbReference type="Gene3D" id="3.30.160.60">
    <property type="entry name" value="Classic Zinc Finger"/>
    <property type="match status" value="2"/>
</dbReference>
<reference evidence="8" key="1">
    <citation type="submission" date="2017-03" db="EMBL/GenBank/DDBJ databases">
        <title>Genomes of endolithic fungi from Antarctica.</title>
        <authorList>
            <person name="Coleine C."/>
            <person name="Masonjones S."/>
            <person name="Stajich J.E."/>
        </authorList>
    </citation>
    <scope>NUCLEOTIDE SEQUENCE [LARGE SCALE GENOMIC DNA]</scope>
    <source>
        <strain evidence="8">CCFEE 5527</strain>
    </source>
</reference>
<comment type="caution">
    <text evidence="7">The sequence shown here is derived from an EMBL/GenBank/DDBJ whole genome shotgun (WGS) entry which is preliminary data.</text>
</comment>
<dbReference type="InterPro" id="IPR022755">
    <property type="entry name" value="Znf_C2H2_jaz"/>
</dbReference>
<dbReference type="PROSITE" id="PS00028">
    <property type="entry name" value="ZINC_FINGER_C2H2_1"/>
    <property type="match status" value="2"/>
</dbReference>
<evidence type="ECO:0000313" key="8">
    <source>
        <dbReference type="Proteomes" id="UP000192596"/>
    </source>
</evidence>
<dbReference type="PROSITE" id="PS50157">
    <property type="entry name" value="ZINC_FINGER_C2H2_2"/>
    <property type="match status" value="2"/>
</dbReference>
<dbReference type="GO" id="GO:0008270">
    <property type="term" value="F:zinc ion binding"/>
    <property type="evidence" value="ECO:0007669"/>
    <property type="project" value="UniProtKB-KW"/>
</dbReference>
<evidence type="ECO:0000256" key="5">
    <source>
        <dbReference type="PROSITE-ProRule" id="PRU00042"/>
    </source>
</evidence>
<evidence type="ECO:0000259" key="6">
    <source>
        <dbReference type="PROSITE" id="PS50157"/>
    </source>
</evidence>
<accession>A0A1V8SKZ6</accession>
<evidence type="ECO:0000256" key="3">
    <source>
        <dbReference type="ARBA" id="ARBA00022771"/>
    </source>
</evidence>
<dbReference type="Proteomes" id="UP000192596">
    <property type="component" value="Unassembled WGS sequence"/>
</dbReference>
<protein>
    <recommendedName>
        <fullName evidence="6">C2H2-type domain-containing protein</fullName>
    </recommendedName>
</protein>
<dbReference type="GO" id="GO:0000977">
    <property type="term" value="F:RNA polymerase II transcription regulatory region sequence-specific DNA binding"/>
    <property type="evidence" value="ECO:0007669"/>
    <property type="project" value="TreeGrafter"/>
</dbReference>
<keyword evidence="3 5" id="KW-0863">Zinc-finger</keyword>
<feature type="domain" description="C2H2-type" evidence="6">
    <location>
        <begin position="10"/>
        <end position="39"/>
    </location>
</feature>
<dbReference type="EMBL" id="NAJO01000038">
    <property type="protein sequence ID" value="OQN99812.1"/>
    <property type="molecule type" value="Genomic_DNA"/>
</dbReference>
<gene>
    <name evidence="7" type="ORF">B0A48_14582</name>
</gene>
<evidence type="ECO:0000256" key="1">
    <source>
        <dbReference type="ARBA" id="ARBA00022723"/>
    </source>
</evidence>
<dbReference type="SMART" id="SM00355">
    <property type="entry name" value="ZnF_C2H2"/>
    <property type="match status" value="4"/>
</dbReference>
<dbReference type="GO" id="GO:0005634">
    <property type="term" value="C:nucleus"/>
    <property type="evidence" value="ECO:0007669"/>
    <property type="project" value="TreeGrafter"/>
</dbReference>
<dbReference type="Pfam" id="PF12171">
    <property type="entry name" value="zf-C2H2_jaz"/>
    <property type="match status" value="1"/>
</dbReference>
<dbReference type="Pfam" id="PF13912">
    <property type="entry name" value="zf-C2H2_6"/>
    <property type="match status" value="1"/>
</dbReference>
<organism evidence="7 8">
    <name type="scientific">Cryoendolithus antarcticus</name>
    <dbReference type="NCBI Taxonomy" id="1507870"/>
    <lineage>
        <taxon>Eukaryota</taxon>
        <taxon>Fungi</taxon>
        <taxon>Dikarya</taxon>
        <taxon>Ascomycota</taxon>
        <taxon>Pezizomycotina</taxon>
        <taxon>Dothideomycetes</taxon>
        <taxon>Dothideomycetidae</taxon>
        <taxon>Cladosporiales</taxon>
        <taxon>Cladosporiaceae</taxon>
        <taxon>Cryoendolithus</taxon>
    </lineage>
</organism>
<evidence type="ECO:0000256" key="2">
    <source>
        <dbReference type="ARBA" id="ARBA00022737"/>
    </source>
</evidence>
<keyword evidence="4" id="KW-0862">Zinc</keyword>
<evidence type="ECO:0000256" key="4">
    <source>
        <dbReference type="ARBA" id="ARBA00022833"/>
    </source>
</evidence>
<proteinExistence type="predicted"/>
<dbReference type="Pfam" id="PF12874">
    <property type="entry name" value="zf-met"/>
    <property type="match status" value="1"/>
</dbReference>
<dbReference type="InterPro" id="IPR013087">
    <property type="entry name" value="Znf_C2H2_type"/>
</dbReference>
<dbReference type="PANTHER" id="PTHR24409:SF356">
    <property type="entry name" value="C2H2 FINGER DOMAIN TRANSCRIPTION FACTOR (EUROFUNG)"/>
    <property type="match status" value="1"/>
</dbReference>
<name>A0A1V8SKZ6_9PEZI</name>
<dbReference type="GO" id="GO:0000981">
    <property type="term" value="F:DNA-binding transcription factor activity, RNA polymerase II-specific"/>
    <property type="evidence" value="ECO:0007669"/>
    <property type="project" value="TreeGrafter"/>
</dbReference>
<dbReference type="STRING" id="1507870.A0A1V8SKZ6"/>
<evidence type="ECO:0000313" key="7">
    <source>
        <dbReference type="EMBL" id="OQN99812.1"/>
    </source>
</evidence>